<dbReference type="Proteomes" id="UP000837857">
    <property type="component" value="Chromosome 17"/>
</dbReference>
<accession>A0ABN8I652</accession>
<name>A0ABN8I652_9NEOP</name>
<reference evidence="1" key="1">
    <citation type="submission" date="2022-03" db="EMBL/GenBank/DDBJ databases">
        <authorList>
            <person name="Martin H S."/>
        </authorList>
    </citation>
    <scope>NUCLEOTIDE SEQUENCE</scope>
</reference>
<proteinExistence type="predicted"/>
<evidence type="ECO:0000313" key="1">
    <source>
        <dbReference type="EMBL" id="CAH2046748.1"/>
    </source>
</evidence>
<dbReference type="EMBL" id="OW152829">
    <property type="protein sequence ID" value="CAH2046748.1"/>
    <property type="molecule type" value="Genomic_DNA"/>
</dbReference>
<organism evidence="1 2">
    <name type="scientific">Iphiclides podalirius</name>
    <name type="common">scarce swallowtail</name>
    <dbReference type="NCBI Taxonomy" id="110791"/>
    <lineage>
        <taxon>Eukaryota</taxon>
        <taxon>Metazoa</taxon>
        <taxon>Ecdysozoa</taxon>
        <taxon>Arthropoda</taxon>
        <taxon>Hexapoda</taxon>
        <taxon>Insecta</taxon>
        <taxon>Pterygota</taxon>
        <taxon>Neoptera</taxon>
        <taxon>Endopterygota</taxon>
        <taxon>Lepidoptera</taxon>
        <taxon>Glossata</taxon>
        <taxon>Ditrysia</taxon>
        <taxon>Papilionoidea</taxon>
        <taxon>Papilionidae</taxon>
        <taxon>Papilioninae</taxon>
        <taxon>Iphiclides</taxon>
    </lineage>
</organism>
<evidence type="ECO:0000313" key="2">
    <source>
        <dbReference type="Proteomes" id="UP000837857"/>
    </source>
</evidence>
<protein>
    <submittedName>
        <fullName evidence="1">Uncharacterized protein</fullName>
    </submittedName>
</protein>
<gene>
    <name evidence="1" type="ORF">IPOD504_LOCUS5468</name>
</gene>
<keyword evidence="2" id="KW-1185">Reference proteome</keyword>
<sequence>MLVGGVIKKVLAFGGVVTALRRQWSFPRSLRLSNNVRDVSIATKSQSSAADSAVSAITAARSKETCSYYVNVE</sequence>
<feature type="non-terminal residue" evidence="1">
    <location>
        <position position="1"/>
    </location>
</feature>